<feature type="compositionally biased region" description="Low complexity" evidence="1">
    <location>
        <begin position="99"/>
        <end position="113"/>
    </location>
</feature>
<evidence type="ECO:0000313" key="2">
    <source>
        <dbReference type="EMBL" id="MCI23436.1"/>
    </source>
</evidence>
<feature type="region of interest" description="Disordered" evidence="1">
    <location>
        <begin position="68"/>
        <end position="115"/>
    </location>
</feature>
<name>A0A392QIR5_9FABA</name>
<dbReference type="Proteomes" id="UP000265520">
    <property type="component" value="Unassembled WGS sequence"/>
</dbReference>
<sequence>KSDVLQTVPGVDVKQVNDSQIPFPPSERWKNLGQKTSALETSIGSYTVNRHSAAPGLSSYKNFQDNTERTKELQNTNSSRDSQRANHLLPGETFSFPKNSNVSSVSGSRNVNGTDHQNKNYTVGATNAHAANIPGIIGGKPLFVKDANVESPRIHSAGRPVQSGGQLPSIGSESSRLSLHGNSTTAKSSLQKY</sequence>
<proteinExistence type="predicted"/>
<comment type="caution">
    <text evidence="2">The sequence shown here is derived from an EMBL/GenBank/DDBJ whole genome shotgun (WGS) entry which is preliminary data.</text>
</comment>
<feature type="region of interest" description="Disordered" evidence="1">
    <location>
        <begin position="154"/>
        <end position="193"/>
    </location>
</feature>
<evidence type="ECO:0000313" key="3">
    <source>
        <dbReference type="Proteomes" id="UP000265520"/>
    </source>
</evidence>
<feature type="compositionally biased region" description="Polar residues" evidence="1">
    <location>
        <begin position="163"/>
        <end position="193"/>
    </location>
</feature>
<organism evidence="2 3">
    <name type="scientific">Trifolium medium</name>
    <dbReference type="NCBI Taxonomy" id="97028"/>
    <lineage>
        <taxon>Eukaryota</taxon>
        <taxon>Viridiplantae</taxon>
        <taxon>Streptophyta</taxon>
        <taxon>Embryophyta</taxon>
        <taxon>Tracheophyta</taxon>
        <taxon>Spermatophyta</taxon>
        <taxon>Magnoliopsida</taxon>
        <taxon>eudicotyledons</taxon>
        <taxon>Gunneridae</taxon>
        <taxon>Pentapetalae</taxon>
        <taxon>rosids</taxon>
        <taxon>fabids</taxon>
        <taxon>Fabales</taxon>
        <taxon>Fabaceae</taxon>
        <taxon>Papilionoideae</taxon>
        <taxon>50 kb inversion clade</taxon>
        <taxon>NPAAA clade</taxon>
        <taxon>Hologalegina</taxon>
        <taxon>IRL clade</taxon>
        <taxon>Trifolieae</taxon>
        <taxon>Trifolium</taxon>
    </lineage>
</organism>
<protein>
    <submittedName>
        <fullName evidence="2">Serine-rich adhesin for platelets-like</fullName>
    </submittedName>
</protein>
<feature type="non-terminal residue" evidence="2">
    <location>
        <position position="1"/>
    </location>
</feature>
<feature type="non-terminal residue" evidence="2">
    <location>
        <position position="193"/>
    </location>
</feature>
<evidence type="ECO:0000256" key="1">
    <source>
        <dbReference type="SAM" id="MobiDB-lite"/>
    </source>
</evidence>
<dbReference type="EMBL" id="LXQA010136065">
    <property type="protein sequence ID" value="MCI23436.1"/>
    <property type="molecule type" value="Genomic_DNA"/>
</dbReference>
<accession>A0A392QIR5</accession>
<reference evidence="2 3" key="1">
    <citation type="journal article" date="2018" name="Front. Plant Sci.">
        <title>Red Clover (Trifolium pratense) and Zigzag Clover (T. medium) - A Picture of Genomic Similarities and Differences.</title>
        <authorList>
            <person name="Dluhosova J."/>
            <person name="Istvanek J."/>
            <person name="Nedelnik J."/>
            <person name="Repkova J."/>
        </authorList>
    </citation>
    <scope>NUCLEOTIDE SEQUENCE [LARGE SCALE GENOMIC DNA]</scope>
    <source>
        <strain evidence="3">cv. 10/8</strain>
        <tissue evidence="2">Leaf</tissue>
    </source>
</reference>
<keyword evidence="3" id="KW-1185">Reference proteome</keyword>
<dbReference type="AlphaFoldDB" id="A0A392QIR5"/>